<dbReference type="STRING" id="56780.SYN_00219"/>
<reference evidence="1 2" key="1">
    <citation type="journal article" date="2007" name="Proc. Natl. Acad. Sci. U.S.A.">
        <title>The genome of Syntrophus aciditrophicus: life at the thermodynamic limit of microbial growth.</title>
        <authorList>
            <person name="McInerney M.J."/>
            <person name="Rohlin L."/>
            <person name="Mouttaki H."/>
            <person name="Kim U."/>
            <person name="Krupp R.S."/>
            <person name="Rios-Hernandez L."/>
            <person name="Sieber J."/>
            <person name="Struchtemeyer C.G."/>
            <person name="Bhattacharyya A."/>
            <person name="Campbell J.W."/>
            <person name="Gunsalus R.P."/>
        </authorList>
    </citation>
    <scope>NUCLEOTIDE SEQUENCE [LARGE SCALE GENOMIC DNA]</scope>
    <source>
        <strain evidence="1 2">SB</strain>
    </source>
</reference>
<dbReference type="HOGENOM" id="CLU_2829708_0_0_7"/>
<dbReference type="EMBL" id="CP000252">
    <property type="protein sequence ID" value="ABC78965.1"/>
    <property type="molecule type" value="Genomic_DNA"/>
</dbReference>
<dbReference type="Proteomes" id="UP000001933">
    <property type="component" value="Chromosome"/>
</dbReference>
<dbReference type="AlphaFoldDB" id="Q2LY06"/>
<organism evidence="1 2">
    <name type="scientific">Syntrophus aciditrophicus (strain SB)</name>
    <dbReference type="NCBI Taxonomy" id="56780"/>
    <lineage>
        <taxon>Bacteria</taxon>
        <taxon>Pseudomonadati</taxon>
        <taxon>Thermodesulfobacteriota</taxon>
        <taxon>Syntrophia</taxon>
        <taxon>Syntrophales</taxon>
        <taxon>Syntrophaceae</taxon>
        <taxon>Syntrophus</taxon>
    </lineage>
</organism>
<proteinExistence type="predicted"/>
<keyword evidence="2" id="KW-1185">Reference proteome</keyword>
<sequence>MSADKIYGQLEEEIFLVSHAALYCSLLLSKTKETMRNLVRRRGKWQILFTKTVFSQIFCHRKEPVL</sequence>
<gene>
    <name evidence="1" type="ORF">SYN_00219</name>
</gene>
<evidence type="ECO:0000313" key="2">
    <source>
        <dbReference type="Proteomes" id="UP000001933"/>
    </source>
</evidence>
<protein>
    <submittedName>
        <fullName evidence="1">Hypothetical cytosolic protein</fullName>
    </submittedName>
</protein>
<dbReference type="KEGG" id="sat:SYN_00219"/>
<dbReference type="InParanoid" id="Q2LY06"/>
<accession>Q2LY06</accession>
<name>Q2LY06_SYNAS</name>
<evidence type="ECO:0000313" key="1">
    <source>
        <dbReference type="EMBL" id="ABC78965.1"/>
    </source>
</evidence>